<evidence type="ECO:0000313" key="10">
    <source>
        <dbReference type="Proteomes" id="UP001597368"/>
    </source>
</evidence>
<evidence type="ECO:0000256" key="6">
    <source>
        <dbReference type="ARBA" id="ARBA00048868"/>
    </source>
</evidence>
<evidence type="ECO:0000256" key="1">
    <source>
        <dbReference type="ARBA" id="ARBA00001933"/>
    </source>
</evidence>
<evidence type="ECO:0000256" key="7">
    <source>
        <dbReference type="RuleBase" id="RU000382"/>
    </source>
</evidence>
<dbReference type="SUPFAM" id="SSF53383">
    <property type="entry name" value="PLP-dependent transferases"/>
    <property type="match status" value="1"/>
</dbReference>
<dbReference type="GO" id="GO:0004351">
    <property type="term" value="F:glutamate decarboxylase activity"/>
    <property type="evidence" value="ECO:0007669"/>
    <property type="project" value="UniProtKB-EC"/>
</dbReference>
<dbReference type="EC" id="4.1.1.15" evidence="3 8"/>
<comment type="catalytic activity">
    <reaction evidence="6 8">
        <text>L-glutamate + H(+) = 4-aminobutanoate + CO2</text>
        <dbReference type="Rhea" id="RHEA:17785"/>
        <dbReference type="ChEBI" id="CHEBI:15378"/>
        <dbReference type="ChEBI" id="CHEBI:16526"/>
        <dbReference type="ChEBI" id="CHEBI:29985"/>
        <dbReference type="ChEBI" id="CHEBI:59888"/>
        <dbReference type="EC" id="4.1.1.15"/>
    </reaction>
</comment>
<keyword evidence="10" id="KW-1185">Reference proteome</keyword>
<dbReference type="Pfam" id="PF00282">
    <property type="entry name" value="Pyridoxal_deC"/>
    <property type="match status" value="1"/>
</dbReference>
<evidence type="ECO:0000313" key="9">
    <source>
        <dbReference type="EMBL" id="MFD1933828.1"/>
    </source>
</evidence>
<reference evidence="10" key="1">
    <citation type="journal article" date="2019" name="Int. J. Syst. Evol. Microbiol.">
        <title>The Global Catalogue of Microorganisms (GCM) 10K type strain sequencing project: providing services to taxonomists for standard genome sequencing and annotation.</title>
        <authorList>
            <consortium name="The Broad Institute Genomics Platform"/>
            <consortium name="The Broad Institute Genome Sequencing Center for Infectious Disease"/>
            <person name="Wu L."/>
            <person name="Ma J."/>
        </authorList>
    </citation>
    <scope>NUCLEOTIDE SEQUENCE [LARGE SCALE GENOMIC DNA]</scope>
    <source>
        <strain evidence="10">ICMP 6774ER</strain>
    </source>
</reference>
<evidence type="ECO:0000256" key="8">
    <source>
        <dbReference type="RuleBase" id="RU361171"/>
    </source>
</evidence>
<keyword evidence="5 7" id="KW-0456">Lyase</keyword>
<dbReference type="Gene3D" id="4.10.280.50">
    <property type="match status" value="1"/>
</dbReference>
<name>A0ABW4SW55_9ACTN</name>
<organism evidence="9 10">
    <name type="scientific">Nonomuraea mangrovi</name>
    <dbReference type="NCBI Taxonomy" id="2316207"/>
    <lineage>
        <taxon>Bacteria</taxon>
        <taxon>Bacillati</taxon>
        <taxon>Actinomycetota</taxon>
        <taxon>Actinomycetes</taxon>
        <taxon>Streptosporangiales</taxon>
        <taxon>Streptosporangiaceae</taxon>
        <taxon>Nonomuraea</taxon>
    </lineage>
</organism>
<evidence type="ECO:0000256" key="2">
    <source>
        <dbReference type="ARBA" id="ARBA00009533"/>
    </source>
</evidence>
<dbReference type="InterPro" id="IPR015424">
    <property type="entry name" value="PyrdxlP-dep_Trfase"/>
</dbReference>
<dbReference type="Gene3D" id="3.90.1150.160">
    <property type="match status" value="1"/>
</dbReference>
<proteinExistence type="inferred from homology"/>
<dbReference type="NCBIfam" id="TIGR01788">
    <property type="entry name" value="Glu-decarb-GAD"/>
    <property type="match status" value="1"/>
</dbReference>
<dbReference type="EMBL" id="JBHUFV010000033">
    <property type="protein sequence ID" value="MFD1933828.1"/>
    <property type="molecule type" value="Genomic_DNA"/>
</dbReference>
<comment type="cofactor">
    <cofactor evidence="1 7">
        <name>pyridoxal 5'-phosphate</name>
        <dbReference type="ChEBI" id="CHEBI:597326"/>
    </cofactor>
</comment>
<evidence type="ECO:0000256" key="3">
    <source>
        <dbReference type="ARBA" id="ARBA00012421"/>
    </source>
</evidence>
<dbReference type="Proteomes" id="UP001597368">
    <property type="component" value="Unassembled WGS sequence"/>
</dbReference>
<dbReference type="InterPro" id="IPR015421">
    <property type="entry name" value="PyrdxlP-dep_Trfase_major"/>
</dbReference>
<dbReference type="PANTHER" id="PTHR43321:SF3">
    <property type="entry name" value="GLUTAMATE DECARBOXYLASE"/>
    <property type="match status" value="1"/>
</dbReference>
<dbReference type="InterPro" id="IPR002129">
    <property type="entry name" value="PyrdxlP-dep_de-COase"/>
</dbReference>
<dbReference type="RefSeq" id="WP_379573867.1">
    <property type="nucleotide sequence ID" value="NZ_JBHUFV010000033.1"/>
</dbReference>
<dbReference type="Gene3D" id="3.40.640.10">
    <property type="entry name" value="Type I PLP-dependent aspartate aminotransferase-like (Major domain)"/>
    <property type="match status" value="1"/>
</dbReference>
<protein>
    <recommendedName>
        <fullName evidence="3 8">Glutamate decarboxylase</fullName>
        <ecNumber evidence="3 8">4.1.1.15</ecNumber>
    </recommendedName>
</protein>
<comment type="caution">
    <text evidence="9">The sequence shown here is derived from an EMBL/GenBank/DDBJ whole genome shotgun (WGS) entry which is preliminary data.</text>
</comment>
<gene>
    <name evidence="9" type="ORF">ACFSKW_20410</name>
</gene>
<keyword evidence="4 7" id="KW-0663">Pyridoxal phosphate</keyword>
<evidence type="ECO:0000256" key="4">
    <source>
        <dbReference type="ARBA" id="ARBA00022898"/>
    </source>
</evidence>
<comment type="similarity">
    <text evidence="2 7">Belongs to the group II decarboxylase family.</text>
</comment>
<accession>A0ABW4SW55</accession>
<sequence>MSNLHKRAGADRSAAALSVNPLYSGLISEGGVPRYRLPDGPMHPDAALAIIRDELMMDGNARLNLATFSTTWMEPQAKELIGECLDRNMVDREEYPQIADLEGRCVNMLTELWHDPGHGIGCSTAGSSEAAMLGGLAMKFAWRRRGHAGDRPNLVIGTNTHVCWQKFCRYWDVEARLVPIRHHGGAFDLRLDPEDVASHCDENTIGVVAVLGSTQTGAYDPVAQIAAALDRLEAERGIDVPLHVDAAGGGFVAPFLQPSLVWDFRLPRVRSINASGHKFGLVYPAVGWVVWQDAADLPDDLVLHTDVLGGPQETFTLNFSRSGAPIAAQYYNFLRLGFDGYRAVQQTCQDVARHLVAGISELGGLEPLTDGSDLPVFAVRTADDLGCTAHELSDRLRRRGWQVPAYHLPPALEEIQVLRFVIRNGFSFDTADKLLADLREVLRDVRAPGGPEPRARHPLTALTR</sequence>
<keyword evidence="8" id="KW-0210">Decarboxylase</keyword>
<dbReference type="InterPro" id="IPR010107">
    <property type="entry name" value="Glutamate_decarboxylase"/>
</dbReference>
<evidence type="ECO:0000256" key="5">
    <source>
        <dbReference type="ARBA" id="ARBA00023239"/>
    </source>
</evidence>
<dbReference type="PANTHER" id="PTHR43321">
    <property type="entry name" value="GLUTAMATE DECARBOXYLASE"/>
    <property type="match status" value="1"/>
</dbReference>